<dbReference type="InterPro" id="IPR000719">
    <property type="entry name" value="Prot_kinase_dom"/>
</dbReference>
<comment type="caution">
    <text evidence="3">The sequence shown here is derived from an EMBL/GenBank/DDBJ whole genome shotgun (WGS) entry which is preliminary data.</text>
</comment>
<evidence type="ECO:0000313" key="4">
    <source>
        <dbReference type="Proteomes" id="UP001183390"/>
    </source>
</evidence>
<dbReference type="PANTHER" id="PTHR48007">
    <property type="entry name" value="LEUCINE-RICH REPEAT RECEPTOR-LIKE PROTEIN KINASE PXC1"/>
    <property type="match status" value="1"/>
</dbReference>
<evidence type="ECO:0000256" key="1">
    <source>
        <dbReference type="SAM" id="Phobius"/>
    </source>
</evidence>
<dbReference type="Pfam" id="PF00069">
    <property type="entry name" value="Pkinase"/>
    <property type="match status" value="1"/>
</dbReference>
<evidence type="ECO:0000313" key="3">
    <source>
        <dbReference type="EMBL" id="MDT0327563.1"/>
    </source>
</evidence>
<dbReference type="PANTHER" id="PTHR48007:SF4">
    <property type="entry name" value="LEUCINE-RICH REPEAT RECEPTOR-LIKE PROTEIN KINASE PXC1"/>
    <property type="match status" value="1"/>
</dbReference>
<dbReference type="SUPFAM" id="SSF56112">
    <property type="entry name" value="Protein kinase-like (PK-like)"/>
    <property type="match status" value="1"/>
</dbReference>
<dbReference type="SMART" id="SM00220">
    <property type="entry name" value="S_TKc"/>
    <property type="match status" value="1"/>
</dbReference>
<accession>A0ABU2M4J5</accession>
<name>A0ABU2M4J5_9ACTN</name>
<dbReference type="PROSITE" id="PS50011">
    <property type="entry name" value="PROTEIN_KINASE_DOM"/>
    <property type="match status" value="1"/>
</dbReference>
<gene>
    <name evidence="3" type="ORF">RM479_03975</name>
</gene>
<dbReference type="RefSeq" id="WP_311510320.1">
    <property type="nucleotide sequence ID" value="NZ_JAVREP010000001.1"/>
</dbReference>
<proteinExistence type="predicted"/>
<dbReference type="InterPro" id="IPR011009">
    <property type="entry name" value="Kinase-like_dom_sf"/>
</dbReference>
<keyword evidence="4" id="KW-1185">Reference proteome</keyword>
<evidence type="ECO:0000259" key="2">
    <source>
        <dbReference type="PROSITE" id="PS50011"/>
    </source>
</evidence>
<protein>
    <recommendedName>
        <fullName evidence="2">Protein kinase domain-containing protein</fullName>
    </recommendedName>
</protein>
<organism evidence="3 4">
    <name type="scientific">Nocardiopsis lambiniae</name>
    <dbReference type="NCBI Taxonomy" id="3075539"/>
    <lineage>
        <taxon>Bacteria</taxon>
        <taxon>Bacillati</taxon>
        <taxon>Actinomycetota</taxon>
        <taxon>Actinomycetes</taxon>
        <taxon>Streptosporangiales</taxon>
        <taxon>Nocardiopsidaceae</taxon>
        <taxon>Nocardiopsis</taxon>
    </lineage>
</organism>
<feature type="transmembrane region" description="Helical" evidence="1">
    <location>
        <begin position="312"/>
        <end position="331"/>
    </location>
</feature>
<keyword evidence="1" id="KW-0812">Transmembrane</keyword>
<keyword evidence="1" id="KW-1133">Transmembrane helix</keyword>
<keyword evidence="1" id="KW-0472">Membrane</keyword>
<dbReference type="Proteomes" id="UP001183390">
    <property type="component" value="Unassembled WGS sequence"/>
</dbReference>
<feature type="domain" description="Protein kinase" evidence="2">
    <location>
        <begin position="23"/>
        <end position="280"/>
    </location>
</feature>
<sequence length="333" mass="35461">MTSLPRRPLRPLTATDPERVDGYHCRGLIGGMNLGYTYAATDEAGRWYAVKVLSRVLTEDPEEAARIRRGLELVGRVGCPRLPPLVATGSLPSGTGGERLWYATSYVPGPDLGTLVHATGPLSEVRVRLVAAVLAEALADLHAADLTHGNLSVFNVLLGPDGPLVCDAGPGPGDYREYHETVDPALPLVVAPNTGGPGRPVAPAHDVFSWGALVLYAATGRSAVESDEDRERLWREGVDLSGLPEDLRGPVEEALRRDPHERPTAAELLSRLTGAAHPRAAVRTALAAHWSPLPEPLRLAHHPSRREHARGALLLFAVLAALALVVALSVLGL</sequence>
<dbReference type="InterPro" id="IPR046959">
    <property type="entry name" value="PRK1-6/SRF4-like"/>
</dbReference>
<reference evidence="4" key="1">
    <citation type="submission" date="2023-07" db="EMBL/GenBank/DDBJ databases">
        <title>30 novel species of actinomycetes from the DSMZ collection.</title>
        <authorList>
            <person name="Nouioui I."/>
        </authorList>
    </citation>
    <scope>NUCLEOTIDE SEQUENCE [LARGE SCALE GENOMIC DNA]</scope>
    <source>
        <strain evidence="4">DSM 44743</strain>
    </source>
</reference>
<dbReference type="EMBL" id="JAVREP010000001">
    <property type="protein sequence ID" value="MDT0327563.1"/>
    <property type="molecule type" value="Genomic_DNA"/>
</dbReference>
<dbReference type="Gene3D" id="1.10.510.10">
    <property type="entry name" value="Transferase(Phosphotransferase) domain 1"/>
    <property type="match status" value="1"/>
</dbReference>